<accession>A0A026WS36</accession>
<organism evidence="2 3">
    <name type="scientific">Ooceraea biroi</name>
    <name type="common">Clonal raider ant</name>
    <name type="synonym">Cerapachys biroi</name>
    <dbReference type="NCBI Taxonomy" id="2015173"/>
    <lineage>
        <taxon>Eukaryota</taxon>
        <taxon>Metazoa</taxon>
        <taxon>Ecdysozoa</taxon>
        <taxon>Arthropoda</taxon>
        <taxon>Hexapoda</taxon>
        <taxon>Insecta</taxon>
        <taxon>Pterygota</taxon>
        <taxon>Neoptera</taxon>
        <taxon>Endopterygota</taxon>
        <taxon>Hymenoptera</taxon>
        <taxon>Apocrita</taxon>
        <taxon>Aculeata</taxon>
        <taxon>Formicoidea</taxon>
        <taxon>Formicidae</taxon>
        <taxon>Dorylinae</taxon>
        <taxon>Ooceraea</taxon>
    </lineage>
</organism>
<name>A0A026WS36_OOCBI</name>
<dbReference type="AlphaFoldDB" id="A0A026WS36"/>
<feature type="region of interest" description="Disordered" evidence="1">
    <location>
        <begin position="1"/>
        <end position="26"/>
    </location>
</feature>
<evidence type="ECO:0000313" key="2">
    <source>
        <dbReference type="EMBL" id="EZA58486.1"/>
    </source>
</evidence>
<sequence>MSDRKTKRLSGAEYRKRKLQRDAESRKDEGAIKKFLFGNDRQAEISSSSKSITIDTEKLPTECMHNKKLQAEMIQE</sequence>
<evidence type="ECO:0000256" key="1">
    <source>
        <dbReference type="SAM" id="MobiDB-lite"/>
    </source>
</evidence>
<dbReference type="Proteomes" id="UP000053097">
    <property type="component" value="Unassembled WGS sequence"/>
</dbReference>
<evidence type="ECO:0000313" key="3">
    <source>
        <dbReference type="Proteomes" id="UP000053097"/>
    </source>
</evidence>
<reference evidence="2 3" key="1">
    <citation type="journal article" date="2014" name="Curr. Biol.">
        <title>The genome of the clonal raider ant Cerapachys biroi.</title>
        <authorList>
            <person name="Oxley P.R."/>
            <person name="Ji L."/>
            <person name="Fetter-Pruneda I."/>
            <person name="McKenzie S.K."/>
            <person name="Li C."/>
            <person name="Hu H."/>
            <person name="Zhang G."/>
            <person name="Kronauer D.J."/>
        </authorList>
    </citation>
    <scope>NUCLEOTIDE SEQUENCE [LARGE SCALE GENOMIC DNA]</scope>
</reference>
<protein>
    <submittedName>
        <fullName evidence="2">Uncharacterized protein</fullName>
    </submittedName>
</protein>
<keyword evidence="3" id="KW-1185">Reference proteome</keyword>
<proteinExistence type="predicted"/>
<dbReference type="EMBL" id="KK107121">
    <property type="protein sequence ID" value="EZA58486.1"/>
    <property type="molecule type" value="Genomic_DNA"/>
</dbReference>
<gene>
    <name evidence="2" type="ORF">X777_01107</name>
</gene>